<feature type="region of interest" description="Disordered" evidence="4">
    <location>
        <begin position="107"/>
        <end position="145"/>
    </location>
</feature>
<evidence type="ECO:0000259" key="5">
    <source>
        <dbReference type="Pfam" id="PF02892"/>
    </source>
</evidence>
<feature type="compositionally biased region" description="Polar residues" evidence="4">
    <location>
        <begin position="135"/>
        <end position="145"/>
    </location>
</feature>
<keyword evidence="7" id="KW-1185">Reference proteome</keyword>
<dbReference type="AlphaFoldDB" id="A0A8T2S2Z4"/>
<dbReference type="GO" id="GO:0008270">
    <property type="term" value="F:zinc ion binding"/>
    <property type="evidence" value="ECO:0007669"/>
    <property type="project" value="UniProtKB-KW"/>
</dbReference>
<keyword evidence="2" id="KW-0863">Zinc-finger</keyword>
<dbReference type="Proteomes" id="UP000825935">
    <property type="component" value="Chromosome 22"/>
</dbReference>
<evidence type="ECO:0000256" key="4">
    <source>
        <dbReference type="SAM" id="MobiDB-lite"/>
    </source>
</evidence>
<dbReference type="EMBL" id="CM035427">
    <property type="protein sequence ID" value="KAH7306502.1"/>
    <property type="molecule type" value="Genomic_DNA"/>
</dbReference>
<keyword evidence="1" id="KW-0479">Metal-binding</keyword>
<dbReference type="PANTHER" id="PTHR46951:SF2">
    <property type="entry name" value="BED-TYPE DOMAIN-CONTAINING PROTEIN"/>
    <property type="match status" value="1"/>
</dbReference>
<comment type="caution">
    <text evidence="6">The sequence shown here is derived from an EMBL/GenBank/DDBJ whole genome shotgun (WGS) entry which is preliminary data.</text>
</comment>
<accession>A0A8T2S2Z4</accession>
<protein>
    <recommendedName>
        <fullName evidence="5">BED-type domain-containing protein</fullName>
    </recommendedName>
</protein>
<dbReference type="PANTHER" id="PTHR46951">
    <property type="entry name" value="BED-TYPE DOMAIN-CONTAINING PROTEIN"/>
    <property type="match status" value="1"/>
</dbReference>
<keyword evidence="3" id="KW-0862">Zinc</keyword>
<feature type="domain" description="BED-type" evidence="5">
    <location>
        <begin position="31"/>
        <end position="52"/>
    </location>
</feature>
<sequence length="236" mass="26288">MPRAVSGVWDAHAACHSLASGSKSSGSGTRKWVCKYCGKNFTTTTTRLISHVSGVGGGGISACEKVPPEIAEVIQREHRSAQQGQEARRREMAATYVEMMDDVDTSVSQATSTMKGRLASQRDEEDTSVPPLSQRARQATMSSSFMSSALQKQRMKVAEIEIERCILQCNLSFNVVRTDAWRRMVRAIAQVCPCDDWHGVEYNRLRGPMLDEEKERIELQLEPIRVGWKTYGCSII</sequence>
<dbReference type="GO" id="GO:0003677">
    <property type="term" value="F:DNA binding"/>
    <property type="evidence" value="ECO:0007669"/>
    <property type="project" value="InterPro"/>
</dbReference>
<organism evidence="6 7">
    <name type="scientific">Ceratopteris richardii</name>
    <name type="common">Triangle waterfern</name>
    <dbReference type="NCBI Taxonomy" id="49495"/>
    <lineage>
        <taxon>Eukaryota</taxon>
        <taxon>Viridiplantae</taxon>
        <taxon>Streptophyta</taxon>
        <taxon>Embryophyta</taxon>
        <taxon>Tracheophyta</taxon>
        <taxon>Polypodiopsida</taxon>
        <taxon>Polypodiidae</taxon>
        <taxon>Polypodiales</taxon>
        <taxon>Pteridineae</taxon>
        <taxon>Pteridaceae</taxon>
        <taxon>Parkerioideae</taxon>
        <taxon>Ceratopteris</taxon>
    </lineage>
</organism>
<evidence type="ECO:0000256" key="3">
    <source>
        <dbReference type="ARBA" id="ARBA00022833"/>
    </source>
</evidence>
<reference evidence="6" key="1">
    <citation type="submission" date="2021-08" db="EMBL/GenBank/DDBJ databases">
        <title>WGS assembly of Ceratopteris richardii.</title>
        <authorList>
            <person name="Marchant D.B."/>
            <person name="Chen G."/>
            <person name="Jenkins J."/>
            <person name="Shu S."/>
            <person name="Leebens-Mack J."/>
            <person name="Grimwood J."/>
            <person name="Schmutz J."/>
            <person name="Soltis P."/>
            <person name="Soltis D."/>
            <person name="Chen Z.-H."/>
        </authorList>
    </citation>
    <scope>NUCLEOTIDE SEQUENCE</scope>
    <source>
        <strain evidence="6">Whitten #5841</strain>
        <tissue evidence="6">Leaf</tissue>
    </source>
</reference>
<name>A0A8T2S2Z4_CERRI</name>
<dbReference type="InterPro" id="IPR003656">
    <property type="entry name" value="Znf_BED"/>
</dbReference>
<dbReference type="Pfam" id="PF02892">
    <property type="entry name" value="zf-BED"/>
    <property type="match status" value="1"/>
</dbReference>
<dbReference type="OrthoDB" id="2003520at2759"/>
<proteinExistence type="predicted"/>
<gene>
    <name evidence="6" type="ORF">KP509_22G016000</name>
</gene>
<evidence type="ECO:0000313" key="6">
    <source>
        <dbReference type="EMBL" id="KAH7306502.1"/>
    </source>
</evidence>
<evidence type="ECO:0000256" key="2">
    <source>
        <dbReference type="ARBA" id="ARBA00022771"/>
    </source>
</evidence>
<evidence type="ECO:0000313" key="7">
    <source>
        <dbReference type="Proteomes" id="UP000825935"/>
    </source>
</evidence>
<evidence type="ECO:0000256" key="1">
    <source>
        <dbReference type="ARBA" id="ARBA00022723"/>
    </source>
</evidence>